<evidence type="ECO:0000313" key="7">
    <source>
        <dbReference type="Proteomes" id="UP000198656"/>
    </source>
</evidence>
<evidence type="ECO:0000313" key="4">
    <source>
        <dbReference type="EMBL" id="SDI39571.1"/>
    </source>
</evidence>
<evidence type="ECO:0000313" key="1">
    <source>
        <dbReference type="EMBL" id="SDG27131.1"/>
    </source>
</evidence>
<keyword evidence="7" id="KW-1185">Reference proteome</keyword>
<dbReference type="EMBL" id="FNCP01000043">
    <property type="protein sequence ID" value="SDI49315.1"/>
    <property type="molecule type" value="Genomic_DNA"/>
</dbReference>
<evidence type="ECO:0000313" key="3">
    <source>
        <dbReference type="EMBL" id="SDI24668.1"/>
    </source>
</evidence>
<accession>A0A1G8LRK8</accession>
<feature type="non-terminal residue" evidence="6">
    <location>
        <position position="27"/>
    </location>
</feature>
<dbReference type="EMBL" id="FNCP01000010">
    <property type="protein sequence ID" value="SDH17715.1"/>
    <property type="molecule type" value="Genomic_DNA"/>
</dbReference>
<protein>
    <submittedName>
        <fullName evidence="6">Uncharacterized protein</fullName>
    </submittedName>
</protein>
<dbReference type="EMBL" id="FNCP01000030">
    <property type="protein sequence ID" value="SDI24668.1"/>
    <property type="molecule type" value="Genomic_DNA"/>
</dbReference>
<sequence>MYVAITGSGKARVVQFREDTRIPGTTK</sequence>
<gene>
    <name evidence="1" type="ORF">SAMN05443529_1021</name>
    <name evidence="2" type="ORF">SAMN05443529_110148</name>
    <name evidence="3" type="ORF">SAMN05443529_13056</name>
    <name evidence="4" type="ORF">SAMN05443529_13637</name>
    <name evidence="5" type="ORF">SAMN05443529_14323</name>
    <name evidence="6" type="ORF">SAMN05443529_15310</name>
</gene>
<dbReference type="AlphaFoldDB" id="A0A1G8LRK8"/>
<evidence type="ECO:0000313" key="6">
    <source>
        <dbReference type="EMBL" id="SDI58306.1"/>
    </source>
</evidence>
<dbReference type="EMBL" id="FNCP01000036">
    <property type="protein sequence ID" value="SDI39571.1"/>
    <property type="molecule type" value="Genomic_DNA"/>
</dbReference>
<evidence type="ECO:0000313" key="2">
    <source>
        <dbReference type="EMBL" id="SDH17715.1"/>
    </source>
</evidence>
<proteinExistence type="predicted"/>
<organism evidence="6 7">
    <name type="scientific">Desulfosporosinus hippei DSM 8344</name>
    <dbReference type="NCBI Taxonomy" id="1121419"/>
    <lineage>
        <taxon>Bacteria</taxon>
        <taxon>Bacillati</taxon>
        <taxon>Bacillota</taxon>
        <taxon>Clostridia</taxon>
        <taxon>Eubacteriales</taxon>
        <taxon>Desulfitobacteriaceae</taxon>
        <taxon>Desulfosporosinus</taxon>
    </lineage>
</organism>
<dbReference type="EMBL" id="FNCP01000053">
    <property type="protein sequence ID" value="SDI58306.1"/>
    <property type="molecule type" value="Genomic_DNA"/>
</dbReference>
<evidence type="ECO:0000313" key="5">
    <source>
        <dbReference type="EMBL" id="SDI49315.1"/>
    </source>
</evidence>
<reference evidence="7" key="2">
    <citation type="submission" date="2016-10" db="EMBL/GenBank/DDBJ databases">
        <authorList>
            <person name="Varghese N."/>
            <person name="Submissions S."/>
        </authorList>
    </citation>
    <scope>NUCLEOTIDE SEQUENCE [LARGE SCALE GENOMIC DNA]</scope>
    <source>
        <strain evidence="7">DSM 8344</strain>
    </source>
</reference>
<reference evidence="6" key="1">
    <citation type="submission" date="2016-10" db="EMBL/GenBank/DDBJ databases">
        <authorList>
            <person name="de Groot N.N."/>
        </authorList>
    </citation>
    <scope>NUCLEOTIDE SEQUENCE [LARGE SCALE GENOMIC DNA]</scope>
    <source>
        <strain evidence="6">DSM 8344</strain>
    </source>
</reference>
<dbReference type="EMBL" id="FNCP01000002">
    <property type="protein sequence ID" value="SDG27131.1"/>
    <property type="molecule type" value="Genomic_DNA"/>
</dbReference>
<name>A0A1G8LRK8_9FIRM</name>
<dbReference type="Proteomes" id="UP000198656">
    <property type="component" value="Unassembled WGS sequence"/>
</dbReference>